<evidence type="ECO:0000256" key="2">
    <source>
        <dbReference type="ARBA" id="ARBA00022448"/>
    </source>
</evidence>
<dbReference type="Proteomes" id="UP000095412">
    <property type="component" value="Unassembled WGS sequence"/>
</dbReference>
<reference evidence="12 14" key="2">
    <citation type="submission" date="2016-09" db="EMBL/GenBank/DDBJ databases">
        <authorList>
            <consortium name="Pathogen Informatics"/>
        </authorList>
    </citation>
    <scope>NUCLEOTIDE SEQUENCE [LARGE SCALE GENOMIC DNA]</scope>
    <source>
        <strain evidence="12 14">82B</strain>
    </source>
</reference>
<evidence type="ECO:0000259" key="10">
    <source>
        <dbReference type="Pfam" id="PF03553"/>
    </source>
</evidence>
<evidence type="ECO:0000256" key="4">
    <source>
        <dbReference type="ARBA" id="ARBA00022475"/>
    </source>
</evidence>
<dbReference type="AlphaFoldDB" id="A0A1D4HPZ9"/>
<dbReference type="EMBL" id="FMPG01000002">
    <property type="protein sequence ID" value="SCS57564.1"/>
    <property type="molecule type" value="Genomic_DNA"/>
</dbReference>
<keyword evidence="13" id="KW-1185">Reference proteome</keyword>
<evidence type="ECO:0000256" key="1">
    <source>
        <dbReference type="ARBA" id="ARBA00004651"/>
    </source>
</evidence>
<feature type="transmembrane region" description="Helical" evidence="9">
    <location>
        <begin position="460"/>
        <end position="482"/>
    </location>
</feature>
<keyword evidence="2" id="KW-0813">Transport</keyword>
<gene>
    <name evidence="12" type="primary">nhaC</name>
    <name evidence="12" type="ORF">SAMEA2297795_00732</name>
    <name evidence="11" type="ORF">SAMEA2297796_00409</name>
</gene>
<feature type="transmembrane region" description="Helical" evidence="9">
    <location>
        <begin position="137"/>
        <end position="158"/>
    </location>
</feature>
<feature type="transmembrane region" description="Helical" evidence="9">
    <location>
        <begin position="66"/>
        <end position="84"/>
    </location>
</feature>
<dbReference type="InterPro" id="IPR018461">
    <property type="entry name" value="Na/H_Antiport_NhaC-like_C"/>
</dbReference>
<protein>
    <submittedName>
        <fullName evidence="12">Na+ H+ antiporter</fullName>
    </submittedName>
</protein>
<evidence type="ECO:0000256" key="3">
    <source>
        <dbReference type="ARBA" id="ARBA00022449"/>
    </source>
</evidence>
<evidence type="ECO:0000256" key="6">
    <source>
        <dbReference type="ARBA" id="ARBA00022989"/>
    </source>
</evidence>
<name>A0A1D4HPZ9_9STAP</name>
<evidence type="ECO:0000313" key="13">
    <source>
        <dbReference type="Proteomes" id="UP000095412"/>
    </source>
</evidence>
<evidence type="ECO:0000313" key="11">
    <source>
        <dbReference type="EMBL" id="SCS39275.1"/>
    </source>
</evidence>
<dbReference type="PANTHER" id="PTHR33451">
    <property type="entry name" value="MALATE-2H(+)/NA(+)-LACTATE ANTIPORTER"/>
    <property type="match status" value="1"/>
</dbReference>
<keyword evidence="3" id="KW-0050">Antiport</keyword>
<evidence type="ECO:0000256" key="5">
    <source>
        <dbReference type="ARBA" id="ARBA00022692"/>
    </source>
</evidence>
<dbReference type="EMBL" id="FMPI01000002">
    <property type="protein sequence ID" value="SCS39275.1"/>
    <property type="molecule type" value="Genomic_DNA"/>
</dbReference>
<reference evidence="11 13" key="1">
    <citation type="submission" date="2016-09" db="EMBL/GenBank/DDBJ databases">
        <authorList>
            <consortium name="Pathogen Informatics"/>
            <person name="Sun Q."/>
            <person name="Inoue M."/>
        </authorList>
    </citation>
    <scope>NUCLEOTIDE SEQUENCE [LARGE SCALE GENOMIC DNA]</scope>
    <source>
        <strain evidence="11 13">82C</strain>
    </source>
</reference>
<keyword evidence="6 9" id="KW-1133">Transmembrane helix</keyword>
<feature type="transmembrane region" description="Helical" evidence="9">
    <location>
        <begin position="221"/>
        <end position="243"/>
    </location>
</feature>
<evidence type="ECO:0000313" key="14">
    <source>
        <dbReference type="Proteomes" id="UP000095768"/>
    </source>
</evidence>
<accession>A0A1D4HPZ9</accession>
<comment type="subcellular location">
    <subcellularLocation>
        <location evidence="1">Cell membrane</location>
        <topology evidence="1">Multi-pass membrane protein</topology>
    </subcellularLocation>
</comment>
<feature type="transmembrane region" description="Helical" evidence="9">
    <location>
        <begin position="104"/>
        <end position="131"/>
    </location>
</feature>
<keyword evidence="5 9" id="KW-0812">Transmembrane</keyword>
<dbReference type="InterPro" id="IPR004770">
    <property type="entry name" value="Na/H_antiport_NhaC"/>
</dbReference>
<dbReference type="NCBIfam" id="TIGR00931">
    <property type="entry name" value="antiport_nhaC"/>
    <property type="match status" value="1"/>
</dbReference>
<feature type="transmembrane region" description="Helical" evidence="9">
    <location>
        <begin position="342"/>
        <end position="362"/>
    </location>
</feature>
<dbReference type="Pfam" id="PF03553">
    <property type="entry name" value="Na_H_antiporter"/>
    <property type="match status" value="1"/>
</dbReference>
<evidence type="ECO:0000256" key="7">
    <source>
        <dbReference type="ARBA" id="ARBA00023136"/>
    </source>
</evidence>
<feature type="transmembrane region" description="Helical" evidence="9">
    <location>
        <begin position="288"/>
        <end position="305"/>
    </location>
</feature>
<sequence length="510" mass="55133">MKALSFFSMILITEEVAIIFKRKFKNNSSKSQVKKELGFISAFFTLATMIISMLFTVAVLEKEPHIPLLIGTAVAILVTMLHGYKFSEVEEMMYKGIRHALPAIVIIILVGLVIGSWIGSGVVATMIYYGLQLIDPRYFLAVVIILCGIVALAIGSSWSTMATVGVASMGIGISMGISPGMVAGAVICGSYFGDKMSPLSDTTNLAAGLTGVNLFEHIKHMFYTTIPALIISLIAFFIIGQRYGAQHFDAKNIHAILNTMQDNFLITPWLLLIPLIVIALVVVKVPAIPAICVGIVLGFFAQIFIQGGSLTEALTALQTGYTIDSGNKLVDELFNRGGLESMFYTISLTLVAMTFGGVLEYSGMLKALISIVLKVAKSTGSLIASVIVSCIGTNFTCSEQYISIIVPSRMYISAFKEKQLHPKNLSRALEDGGTLTSVFVPWNTCGVFIASTLGVSVIEYAPFAILNYTVPIISIIFGYIGFKIIKLSEQPIKVNDETTNQTQSKDTNLA</sequence>
<proteinExistence type="inferred from homology"/>
<feature type="transmembrane region" description="Helical" evidence="9">
    <location>
        <begin position="170"/>
        <end position="192"/>
    </location>
</feature>
<keyword evidence="4" id="KW-1003">Cell membrane</keyword>
<feature type="transmembrane region" description="Helical" evidence="9">
    <location>
        <begin position="36"/>
        <end position="60"/>
    </location>
</feature>
<keyword evidence="7 9" id="KW-0472">Membrane</keyword>
<dbReference type="PANTHER" id="PTHR33451:SF3">
    <property type="entry name" value="MALATE-2H(+)_NA(+)-LACTATE ANTIPORTER"/>
    <property type="match status" value="1"/>
</dbReference>
<feature type="transmembrane region" description="Helical" evidence="9">
    <location>
        <begin position="264"/>
        <end position="282"/>
    </location>
</feature>
<evidence type="ECO:0000256" key="8">
    <source>
        <dbReference type="ARBA" id="ARBA00038435"/>
    </source>
</evidence>
<evidence type="ECO:0000313" key="12">
    <source>
        <dbReference type="EMBL" id="SCS57564.1"/>
    </source>
</evidence>
<feature type="domain" description="Na+/H+ antiporter NhaC-like C-terminal" evidence="10">
    <location>
        <begin position="190"/>
        <end position="482"/>
    </location>
</feature>
<feature type="transmembrane region" description="Helical" evidence="9">
    <location>
        <begin position="433"/>
        <end position="454"/>
    </location>
</feature>
<organism evidence="12 14">
    <name type="scientific">Staphylococcus caeli</name>
    <dbReference type="NCBI Taxonomy" id="2201815"/>
    <lineage>
        <taxon>Bacteria</taxon>
        <taxon>Bacillati</taxon>
        <taxon>Bacillota</taxon>
        <taxon>Bacilli</taxon>
        <taxon>Bacillales</taxon>
        <taxon>Staphylococcaceae</taxon>
        <taxon>Staphylococcus</taxon>
    </lineage>
</organism>
<dbReference type="GO" id="GO:0015297">
    <property type="term" value="F:antiporter activity"/>
    <property type="evidence" value="ECO:0007669"/>
    <property type="project" value="UniProtKB-KW"/>
</dbReference>
<dbReference type="Proteomes" id="UP000095768">
    <property type="component" value="Unassembled WGS sequence"/>
</dbReference>
<evidence type="ECO:0000256" key="9">
    <source>
        <dbReference type="SAM" id="Phobius"/>
    </source>
</evidence>
<comment type="similarity">
    <text evidence="8">Belongs to the NhaC Na(+)/H(+) (TC 2.A.35) antiporter family.</text>
</comment>
<dbReference type="InterPro" id="IPR052180">
    <property type="entry name" value="NhaC_Na-H+_Antiporter"/>
</dbReference>
<dbReference type="GO" id="GO:0005886">
    <property type="term" value="C:plasma membrane"/>
    <property type="evidence" value="ECO:0007669"/>
    <property type="project" value="UniProtKB-SubCell"/>
</dbReference>